<name>A0A1G2MSC2_9BACT</name>
<sequence>MTAAIPVNPSLPGTNYTTYNLSFVLDTNINAYIPKWSRIAGAHPLTTDSGEILINLDWRQWAGGSKSVYEISWVVAYVLAQTNFISELNGHAVAELPIHLIGHSRGGSLVSEMCLDFGTNGIWVDHFTPLDPHPLNNDGFDSNPPYTVVDAPVRTYENVLFADNYWQTAAFHGESVAGAYNRQLIHLEAGYWPDYYGDHFDVHLWYHGTIDLRTPTSDSNATLDTFERSYWYESAEQRGTNAGFCYSLIAGGDRLSTNKPAGSNTDMIRTGYNQHWDLGAGSTNNRTALPTYSGRWPNPIKVALLGSSVIQYGQSNSVGFYYQWARPSSESALAEIFIDTDHNPFNGNERLLGQMQVPGTGQTQVNYRIVPFTVSSAESAPGTRYLFVKMTDGSRRRYSYVPQALSVQSGGPPQLVITRAGSSTVAIDVYGTVGQRIVLEVSTDLSVWQPRATNVLSSSVWRYTETVSTAKRFFRVSVP</sequence>
<evidence type="ECO:0000313" key="1">
    <source>
        <dbReference type="EMBL" id="OHA26768.1"/>
    </source>
</evidence>
<accession>A0A1G2MSC2</accession>
<gene>
    <name evidence="1" type="ORF">A3C06_01330</name>
</gene>
<dbReference type="SUPFAM" id="SSF53474">
    <property type="entry name" value="alpha/beta-Hydrolases"/>
    <property type="match status" value="1"/>
</dbReference>
<dbReference type="Proteomes" id="UP000177565">
    <property type="component" value="Unassembled WGS sequence"/>
</dbReference>
<dbReference type="InterPro" id="IPR029058">
    <property type="entry name" value="AB_hydrolase_fold"/>
</dbReference>
<dbReference type="AlphaFoldDB" id="A0A1G2MSC2"/>
<evidence type="ECO:0000313" key="2">
    <source>
        <dbReference type="Proteomes" id="UP000177565"/>
    </source>
</evidence>
<proteinExistence type="predicted"/>
<protein>
    <submittedName>
        <fullName evidence="1">Uncharacterized protein</fullName>
    </submittedName>
</protein>
<organism evidence="1 2">
    <name type="scientific">Candidatus Taylorbacteria bacterium RIFCSPHIGHO2_02_FULL_46_13</name>
    <dbReference type="NCBI Taxonomy" id="1802312"/>
    <lineage>
        <taxon>Bacteria</taxon>
        <taxon>Candidatus Tayloriibacteriota</taxon>
    </lineage>
</organism>
<comment type="caution">
    <text evidence="1">The sequence shown here is derived from an EMBL/GenBank/DDBJ whole genome shotgun (WGS) entry which is preliminary data.</text>
</comment>
<reference evidence="1 2" key="1">
    <citation type="journal article" date="2016" name="Nat. Commun.">
        <title>Thousands of microbial genomes shed light on interconnected biogeochemical processes in an aquifer system.</title>
        <authorList>
            <person name="Anantharaman K."/>
            <person name="Brown C.T."/>
            <person name="Hug L.A."/>
            <person name="Sharon I."/>
            <person name="Castelle C.J."/>
            <person name="Probst A.J."/>
            <person name="Thomas B.C."/>
            <person name="Singh A."/>
            <person name="Wilkins M.J."/>
            <person name="Karaoz U."/>
            <person name="Brodie E.L."/>
            <person name="Williams K.H."/>
            <person name="Hubbard S.S."/>
            <person name="Banfield J.F."/>
        </authorList>
    </citation>
    <scope>NUCLEOTIDE SEQUENCE [LARGE SCALE GENOMIC DNA]</scope>
</reference>
<dbReference type="EMBL" id="MHRQ01000016">
    <property type="protein sequence ID" value="OHA26768.1"/>
    <property type="molecule type" value="Genomic_DNA"/>
</dbReference>